<comment type="caution">
    <text evidence="3">The sequence shown here is derived from an EMBL/GenBank/DDBJ whole genome shotgun (WGS) entry which is preliminary data.</text>
</comment>
<dbReference type="InterPro" id="IPR021834">
    <property type="entry name" value="DUF3426"/>
</dbReference>
<name>A0ABS8UGM8_9GAMM</name>
<evidence type="ECO:0000313" key="3">
    <source>
        <dbReference type="EMBL" id="MCD9098667.1"/>
    </source>
</evidence>
<feature type="region of interest" description="Disordered" evidence="1">
    <location>
        <begin position="125"/>
        <end position="161"/>
    </location>
</feature>
<evidence type="ECO:0000313" key="4">
    <source>
        <dbReference type="Proteomes" id="UP001430360"/>
    </source>
</evidence>
<keyword evidence="2" id="KW-1133">Transmembrane helix</keyword>
<evidence type="ECO:0000256" key="1">
    <source>
        <dbReference type="SAM" id="MobiDB-lite"/>
    </source>
</evidence>
<feature type="region of interest" description="Disordered" evidence="1">
    <location>
        <begin position="51"/>
        <end position="84"/>
    </location>
</feature>
<gene>
    <name evidence="3" type="ORF">LTT95_17160</name>
</gene>
<dbReference type="RefSeq" id="WP_232138025.1">
    <property type="nucleotide sequence ID" value="NZ_CP089507.1"/>
</dbReference>
<dbReference type="Proteomes" id="UP001430360">
    <property type="component" value="Unassembled WGS sequence"/>
</dbReference>
<reference evidence="3" key="1">
    <citation type="submission" date="2021-12" db="EMBL/GenBank/DDBJ databases">
        <authorList>
            <person name="Ulrich A."/>
        </authorList>
    </citation>
    <scope>NUCLEOTIDE SEQUENCE</scope>
    <source>
        <strain evidence="3">A1P009</strain>
    </source>
</reference>
<sequence length="321" mass="33695">MFINCKHCGSLVATDPATDQPPERCPRCRGVLRSASPPMSVASLLKTPTPVADVATTPSGTPDASKSAAPEIPATGTPAEQPVLRETPASPRVVHEDNIATLAPADVPVDTGVVDDAVANVAGTTPVDPPAAVEAPLPAPAPRPAATRTSPSFARRGAPGPLDARMRRQHRILYGAVVALTLLLGLQVLLADRARLASDPGWRPTLARLCGALRCSLPPWREPAALTVLARDVRPDGARAGQLLATATFRNDARWAQAWPRLRLTLSDIDGRAVGTRVFTAQEYLQGAPAQPTLAAGDSADARLQLVEPDARAVSFAFDFL</sequence>
<proteinExistence type="predicted"/>
<keyword evidence="4" id="KW-1185">Reference proteome</keyword>
<keyword evidence="2" id="KW-0812">Transmembrane</keyword>
<feature type="compositionally biased region" description="Low complexity" evidence="1">
    <location>
        <begin position="125"/>
        <end position="136"/>
    </location>
</feature>
<organism evidence="3 4">
    <name type="scientific">Luteimonas fraxinea</name>
    <dbReference type="NCBI Taxonomy" id="2901869"/>
    <lineage>
        <taxon>Bacteria</taxon>
        <taxon>Pseudomonadati</taxon>
        <taxon>Pseudomonadota</taxon>
        <taxon>Gammaproteobacteria</taxon>
        <taxon>Lysobacterales</taxon>
        <taxon>Lysobacteraceae</taxon>
        <taxon>Luteimonas</taxon>
    </lineage>
</organism>
<dbReference type="Pfam" id="PF11906">
    <property type="entry name" value="DUF3426"/>
    <property type="match status" value="1"/>
</dbReference>
<feature type="transmembrane region" description="Helical" evidence="2">
    <location>
        <begin position="172"/>
        <end position="190"/>
    </location>
</feature>
<evidence type="ECO:0000256" key="2">
    <source>
        <dbReference type="SAM" id="Phobius"/>
    </source>
</evidence>
<protein>
    <submittedName>
        <fullName evidence="3">DUF3426 domain-containing protein</fullName>
    </submittedName>
</protein>
<dbReference type="EMBL" id="JAJQKU010000007">
    <property type="protein sequence ID" value="MCD9098667.1"/>
    <property type="molecule type" value="Genomic_DNA"/>
</dbReference>
<accession>A0ABS8UGM8</accession>
<reference evidence="3" key="2">
    <citation type="journal article" date="2022" name="Syst. Appl. Microbiol.">
        <title>Physiological and genomic characterisation of Luteimonas fraxinea sp. nov., a bacterial species associated with trees tolerant to ash dieback.</title>
        <authorList>
            <person name="Ulrich K."/>
            <person name="Becker R."/>
            <person name="Behrendt U."/>
            <person name="Kube M."/>
            <person name="Schneck V."/>
            <person name="Ulrich A."/>
        </authorList>
    </citation>
    <scope>NUCLEOTIDE SEQUENCE</scope>
    <source>
        <strain evidence="3">A1P009</strain>
    </source>
</reference>
<keyword evidence="2" id="KW-0472">Membrane</keyword>